<dbReference type="RefSeq" id="WP_229658665.1">
    <property type="nucleotide sequence ID" value="NZ_BMIS01000001.1"/>
</dbReference>
<dbReference type="EMBL" id="BMIS01000001">
    <property type="protein sequence ID" value="GGE57520.1"/>
    <property type="molecule type" value="Genomic_DNA"/>
</dbReference>
<evidence type="ECO:0000256" key="1">
    <source>
        <dbReference type="ARBA" id="ARBA00023015"/>
    </source>
</evidence>
<dbReference type="InterPro" id="IPR004111">
    <property type="entry name" value="Repressor_TetR_C"/>
</dbReference>
<reference evidence="4" key="1">
    <citation type="journal article" date="2014" name="Int. J. Syst. Evol. Microbiol.">
        <title>Complete genome sequence of Corynebacterium casei LMG S-19264T (=DSM 44701T), isolated from a smear-ripened cheese.</title>
        <authorList>
            <consortium name="US DOE Joint Genome Institute (JGI-PGF)"/>
            <person name="Walter F."/>
            <person name="Albersmeier A."/>
            <person name="Kalinowski J."/>
            <person name="Ruckert C."/>
        </authorList>
    </citation>
    <scope>NUCLEOTIDE SEQUENCE</scope>
    <source>
        <strain evidence="4">CGMCC 1.15388</strain>
    </source>
</reference>
<dbReference type="AlphaFoldDB" id="A0A917AJJ0"/>
<sequence>MATTSVKLLDEGGLRALTIRAVALRLEVAPASLYSRMDSVDDLYDLGFDQALGQDVALQRAIEDAPLHELMLAYYRHLVAHPWASQVIAMRAPRGPNYLRLSERMCTLLSERGSSDPLGDAYALSNFVIGSAATTPIAGLERQAPIDEGTAPLYSSLHAEHGVDAKTIVSKGLKVLLAR</sequence>
<dbReference type="Pfam" id="PF02909">
    <property type="entry name" value="TetR_C_1"/>
    <property type="match status" value="1"/>
</dbReference>
<keyword evidence="1" id="KW-0805">Transcription regulation</keyword>
<feature type="domain" description="Tetracycline repressor TetR C-terminal" evidence="3">
    <location>
        <begin position="70"/>
        <end position="144"/>
    </location>
</feature>
<proteinExistence type="predicted"/>
<dbReference type="GO" id="GO:0045892">
    <property type="term" value="P:negative regulation of DNA-templated transcription"/>
    <property type="evidence" value="ECO:0007669"/>
    <property type="project" value="InterPro"/>
</dbReference>
<dbReference type="SUPFAM" id="SSF48498">
    <property type="entry name" value="Tetracyclin repressor-like, C-terminal domain"/>
    <property type="match status" value="1"/>
</dbReference>
<dbReference type="InterPro" id="IPR009057">
    <property type="entry name" value="Homeodomain-like_sf"/>
</dbReference>
<dbReference type="SUPFAM" id="SSF46689">
    <property type="entry name" value="Homeodomain-like"/>
    <property type="match status" value="1"/>
</dbReference>
<dbReference type="Gene3D" id="1.10.357.10">
    <property type="entry name" value="Tetracycline Repressor, domain 2"/>
    <property type="match status" value="1"/>
</dbReference>
<evidence type="ECO:0000259" key="3">
    <source>
        <dbReference type="Pfam" id="PF02909"/>
    </source>
</evidence>
<evidence type="ECO:0000256" key="2">
    <source>
        <dbReference type="ARBA" id="ARBA00023163"/>
    </source>
</evidence>
<keyword evidence="2" id="KW-0804">Transcription</keyword>
<organism evidence="4 5">
    <name type="scientific">Nesterenkonia cremea</name>
    <dbReference type="NCBI Taxonomy" id="1882340"/>
    <lineage>
        <taxon>Bacteria</taxon>
        <taxon>Bacillati</taxon>
        <taxon>Actinomycetota</taxon>
        <taxon>Actinomycetes</taxon>
        <taxon>Micrococcales</taxon>
        <taxon>Micrococcaceae</taxon>
        <taxon>Nesterenkonia</taxon>
    </lineage>
</organism>
<dbReference type="Proteomes" id="UP000633136">
    <property type="component" value="Unassembled WGS sequence"/>
</dbReference>
<dbReference type="InterPro" id="IPR036271">
    <property type="entry name" value="Tet_transcr_reg_TetR-rel_C_sf"/>
</dbReference>
<reference evidence="4" key="2">
    <citation type="submission" date="2020-09" db="EMBL/GenBank/DDBJ databases">
        <authorList>
            <person name="Sun Q."/>
            <person name="Zhou Y."/>
        </authorList>
    </citation>
    <scope>NUCLEOTIDE SEQUENCE</scope>
    <source>
        <strain evidence="4">CGMCC 1.15388</strain>
    </source>
</reference>
<accession>A0A917AJJ0</accession>
<evidence type="ECO:0000313" key="5">
    <source>
        <dbReference type="Proteomes" id="UP000633136"/>
    </source>
</evidence>
<protein>
    <submittedName>
        <fullName evidence="4">TetR family transcriptional regulator</fullName>
    </submittedName>
</protein>
<evidence type="ECO:0000313" key="4">
    <source>
        <dbReference type="EMBL" id="GGE57520.1"/>
    </source>
</evidence>
<name>A0A917AJJ0_9MICC</name>
<comment type="caution">
    <text evidence="4">The sequence shown here is derived from an EMBL/GenBank/DDBJ whole genome shotgun (WGS) entry which is preliminary data.</text>
</comment>
<keyword evidence="5" id="KW-1185">Reference proteome</keyword>
<gene>
    <name evidence="4" type="ORF">GCM10011401_00270</name>
</gene>